<feature type="binding site" evidence="10">
    <location>
        <begin position="538"/>
        <end position="540"/>
    </location>
    <ligand>
        <name>a peptide</name>
        <dbReference type="ChEBI" id="CHEBI:60466"/>
    </ligand>
</feature>
<keyword evidence="14" id="KW-1185">Reference proteome</keyword>
<dbReference type="Gene3D" id="3.30.2010.30">
    <property type="match status" value="1"/>
</dbReference>
<dbReference type="PANTHER" id="PTHR45726">
    <property type="entry name" value="LEUKOTRIENE A-4 HYDROLASE"/>
    <property type="match status" value="1"/>
</dbReference>
<dbReference type="SMART" id="SM01263">
    <property type="entry name" value="Leuk-A4-hydro_C"/>
    <property type="match status" value="1"/>
</dbReference>
<dbReference type="GO" id="GO:0005829">
    <property type="term" value="C:cytosol"/>
    <property type="evidence" value="ECO:0007669"/>
    <property type="project" value="TreeGrafter"/>
</dbReference>
<dbReference type="Gene3D" id="2.60.40.1730">
    <property type="entry name" value="tricorn interacting facor f3 domain"/>
    <property type="match status" value="1"/>
</dbReference>
<proteinExistence type="inferred from homology"/>
<evidence type="ECO:0000256" key="3">
    <source>
        <dbReference type="ARBA" id="ARBA00022490"/>
    </source>
</evidence>
<evidence type="ECO:0000313" key="14">
    <source>
        <dbReference type="Proteomes" id="UP000503462"/>
    </source>
</evidence>
<keyword evidence="3" id="KW-0963">Cytoplasm</keyword>
<feature type="binding site" evidence="11">
    <location>
        <position position="313"/>
    </location>
    <ligand>
        <name>Zn(2+)</name>
        <dbReference type="ChEBI" id="CHEBI:29105"/>
        <note>catalytic</note>
    </ligand>
</feature>
<sequence length="588" mass="66187">MTIRPRVAAQSLSTNRDPNTLANYNAWRTRHTEANFEIDFGHKCLKGSVTLTLEALAGEKQLILDTSYLQINDVKIAGSQAKWSLSSSRVEPYGSPLTIELSDSPSAGTTLDVTIDVETTKECTALQWMTPAQTSNKKHPYMFSQCQAIHARSLLPCQDTPDVKATYSFNIRSSLPVVASGLSTGAKDFRQGKDGQPGTLLYTFYQPIPMPSYLFAIASGDLASASIGPRSSVLTGPDELTACQWEFEADTEKFIQIAEQIVYPYAWTSYNVLVLPPSFPYGGMENPQNTFATPTLISGDRQNVDVIAHELAHSWSGNLALSDSIAQFGQDHEFTKLIPDLKGKDPDDAFSSVPYEKGFAFLYYLDNLVGRERWDKYIPHYFTTFKEKSLDSYEFKSNLLDFFQHDQTASDRLKGIDWDTWFYKAGFPTKPDFDTTLVDACLKLAEKWKFLNDGQSEFVPQPDDIKDFAAQQSYVFLEAVQQFDRPLSPKLVEQMGNAYGYAKSQNVELSSRYYVVALKARAKDYYHAAVQLAGNVGRMKFVRPLFRELLRCDAALVKSTFEKRKDFYHPICRAMIAKMIQDHEKGGH</sequence>
<dbReference type="InterPro" id="IPR016024">
    <property type="entry name" value="ARM-type_fold"/>
</dbReference>
<evidence type="ECO:0000256" key="2">
    <source>
        <dbReference type="ARBA" id="ARBA00010136"/>
    </source>
</evidence>
<dbReference type="SUPFAM" id="SSF55486">
    <property type="entry name" value="Metalloproteases ('zincins'), catalytic domain"/>
    <property type="match status" value="1"/>
</dbReference>
<gene>
    <name evidence="13" type="ORF">AMS68_006749</name>
</gene>
<keyword evidence="8" id="KW-0482">Metalloprotease</keyword>
<dbReference type="GO" id="GO:0008237">
    <property type="term" value="F:metallopeptidase activity"/>
    <property type="evidence" value="ECO:0007669"/>
    <property type="project" value="UniProtKB-KW"/>
</dbReference>
<comment type="subcellular location">
    <subcellularLocation>
        <location evidence="1">Cytoplasm</location>
    </subcellularLocation>
</comment>
<evidence type="ECO:0000256" key="9">
    <source>
        <dbReference type="PIRSR" id="PIRSR634015-1"/>
    </source>
</evidence>
<feature type="binding site" evidence="11">
    <location>
        <position position="309"/>
    </location>
    <ligand>
        <name>Zn(2+)</name>
        <dbReference type="ChEBI" id="CHEBI:29105"/>
        <note>catalytic</note>
    </ligand>
</feature>
<feature type="active site" description="Proton acceptor" evidence="9">
    <location>
        <position position="310"/>
    </location>
</feature>
<organism evidence="13 14">
    <name type="scientific">Peltaster fructicola</name>
    <dbReference type="NCBI Taxonomy" id="286661"/>
    <lineage>
        <taxon>Eukaryota</taxon>
        <taxon>Fungi</taxon>
        <taxon>Dikarya</taxon>
        <taxon>Ascomycota</taxon>
        <taxon>Pezizomycotina</taxon>
        <taxon>Dothideomycetes</taxon>
        <taxon>Dothideomycetes incertae sedis</taxon>
        <taxon>Peltaster</taxon>
    </lineage>
</organism>
<dbReference type="InterPro" id="IPR034015">
    <property type="entry name" value="M1_LTA4H"/>
</dbReference>
<feature type="binding site" evidence="10">
    <location>
        <begin position="280"/>
        <end position="285"/>
    </location>
    <ligand>
        <name>a peptide</name>
        <dbReference type="ChEBI" id="CHEBI:60466"/>
    </ligand>
</feature>
<evidence type="ECO:0000256" key="10">
    <source>
        <dbReference type="PIRSR" id="PIRSR634015-2"/>
    </source>
</evidence>
<dbReference type="Proteomes" id="UP000503462">
    <property type="component" value="Chromosome 4"/>
</dbReference>
<evidence type="ECO:0000256" key="5">
    <source>
        <dbReference type="ARBA" id="ARBA00022723"/>
    </source>
</evidence>
<accession>A0A6H0Y2I5</accession>
<keyword evidence="4" id="KW-0645">Protease</keyword>
<dbReference type="Gene3D" id="1.25.40.320">
    <property type="entry name" value="Peptidase M1, leukotriene A4 hydrolase/aminopeptidase C-terminal domain"/>
    <property type="match status" value="1"/>
</dbReference>
<dbReference type="SUPFAM" id="SSF63737">
    <property type="entry name" value="Leukotriene A4 hydrolase N-terminal domain"/>
    <property type="match status" value="1"/>
</dbReference>
<dbReference type="InterPro" id="IPR045357">
    <property type="entry name" value="Aminopeptidase_N-like_N"/>
</dbReference>
<dbReference type="CDD" id="cd09599">
    <property type="entry name" value="M1_LTA4H"/>
    <property type="match status" value="1"/>
</dbReference>
<dbReference type="InterPro" id="IPR042097">
    <property type="entry name" value="Aminopeptidase_N-like_N_sf"/>
</dbReference>
<evidence type="ECO:0000256" key="11">
    <source>
        <dbReference type="PIRSR" id="PIRSR634015-3"/>
    </source>
</evidence>
<evidence type="ECO:0000256" key="4">
    <source>
        <dbReference type="ARBA" id="ARBA00022670"/>
    </source>
</evidence>
<dbReference type="InterPro" id="IPR015211">
    <property type="entry name" value="Peptidase_M1_C"/>
</dbReference>
<dbReference type="GO" id="GO:0004301">
    <property type="term" value="F:epoxide hydrolase activity"/>
    <property type="evidence" value="ECO:0007669"/>
    <property type="project" value="TreeGrafter"/>
</dbReference>
<evidence type="ECO:0000256" key="1">
    <source>
        <dbReference type="ARBA" id="ARBA00004496"/>
    </source>
</evidence>
<dbReference type="GO" id="GO:0004177">
    <property type="term" value="F:aminopeptidase activity"/>
    <property type="evidence" value="ECO:0007669"/>
    <property type="project" value="TreeGrafter"/>
</dbReference>
<dbReference type="PRINTS" id="PR00756">
    <property type="entry name" value="ALADIPTASE"/>
</dbReference>
<protein>
    <recommendedName>
        <fullName evidence="12">Peptidase M1 leukotriene A4 hydrolase/aminopeptidase C-terminal domain-containing protein</fullName>
    </recommendedName>
</protein>
<name>A0A6H0Y2I5_9PEZI</name>
<comment type="similarity">
    <text evidence="2">Belongs to the peptidase M1 family.</text>
</comment>
<feature type="active site" description="Proton donor" evidence="9">
    <location>
        <position position="355"/>
    </location>
</feature>
<dbReference type="InterPro" id="IPR038502">
    <property type="entry name" value="M1_LTA-4_hydro/amino_C_sf"/>
</dbReference>
<dbReference type="FunFam" id="3.30.2010.30:FF:000001">
    <property type="entry name" value="Leukotriene A(4) hydrolase"/>
    <property type="match status" value="1"/>
</dbReference>
<feature type="binding site" evidence="10">
    <location>
        <begin position="145"/>
        <end position="147"/>
    </location>
    <ligand>
        <name>a peptide</name>
        <dbReference type="ChEBI" id="CHEBI:60466"/>
    </ligand>
</feature>
<keyword evidence="7 11" id="KW-0862">Zinc</keyword>
<dbReference type="FunFam" id="2.60.40.1730:FF:000004">
    <property type="entry name" value="Leukotriene A(4) hydrolase"/>
    <property type="match status" value="1"/>
</dbReference>
<dbReference type="FunFam" id="1.25.40.320:FF:000001">
    <property type="entry name" value="Leukotriene A(4) hydrolase"/>
    <property type="match status" value="1"/>
</dbReference>
<feature type="domain" description="Peptidase M1 leukotriene A4 hydrolase/aminopeptidase C-terminal" evidence="12">
    <location>
        <begin position="436"/>
        <end position="580"/>
    </location>
</feature>
<keyword evidence="5 11" id="KW-0479">Metal-binding</keyword>
<evidence type="ECO:0000256" key="8">
    <source>
        <dbReference type="ARBA" id="ARBA00023049"/>
    </source>
</evidence>
<evidence type="ECO:0000256" key="6">
    <source>
        <dbReference type="ARBA" id="ARBA00022801"/>
    </source>
</evidence>
<evidence type="ECO:0000256" key="7">
    <source>
        <dbReference type="ARBA" id="ARBA00022833"/>
    </source>
</evidence>
<dbReference type="PANTHER" id="PTHR45726:SF3">
    <property type="entry name" value="LEUKOTRIENE A-4 HYDROLASE"/>
    <property type="match status" value="1"/>
</dbReference>
<reference evidence="13 14" key="1">
    <citation type="journal article" date="2016" name="Sci. Rep.">
        <title>Peltaster fructicola genome reveals evolution from an invasive phytopathogen to an ectophytic parasite.</title>
        <authorList>
            <person name="Xu C."/>
            <person name="Chen H."/>
            <person name="Gleason M.L."/>
            <person name="Xu J.R."/>
            <person name="Liu H."/>
            <person name="Zhang R."/>
            <person name="Sun G."/>
        </authorList>
    </citation>
    <scope>NUCLEOTIDE SEQUENCE [LARGE SCALE GENOMIC DNA]</scope>
    <source>
        <strain evidence="13 14">LNHT1506</strain>
    </source>
</reference>
<dbReference type="GO" id="GO:0006508">
    <property type="term" value="P:proteolysis"/>
    <property type="evidence" value="ECO:0007669"/>
    <property type="project" value="UniProtKB-KW"/>
</dbReference>
<dbReference type="Pfam" id="PF17900">
    <property type="entry name" value="Peptidase_M1_N"/>
    <property type="match status" value="1"/>
</dbReference>
<evidence type="ECO:0000259" key="12">
    <source>
        <dbReference type="SMART" id="SM01263"/>
    </source>
</evidence>
<comment type="cofactor">
    <cofactor evidence="11">
        <name>Zn(2+)</name>
        <dbReference type="ChEBI" id="CHEBI:29105"/>
    </cofactor>
    <text evidence="11">Binds 1 zinc ion per subunit.</text>
</comment>
<dbReference type="EMBL" id="CP051142">
    <property type="protein sequence ID" value="QIX01232.1"/>
    <property type="molecule type" value="Genomic_DNA"/>
</dbReference>
<dbReference type="GO" id="GO:0008270">
    <property type="term" value="F:zinc ion binding"/>
    <property type="evidence" value="ECO:0007669"/>
    <property type="project" value="InterPro"/>
</dbReference>
<dbReference type="Pfam" id="PF09127">
    <property type="entry name" value="Leuk-A4-hydro_C"/>
    <property type="match status" value="1"/>
</dbReference>
<dbReference type="Gene3D" id="1.10.390.10">
    <property type="entry name" value="Neutral Protease Domain 2"/>
    <property type="match status" value="1"/>
</dbReference>
<dbReference type="OrthoDB" id="79562at2759"/>
<dbReference type="InterPro" id="IPR027268">
    <property type="entry name" value="Peptidase_M4/M1_CTD_sf"/>
</dbReference>
<dbReference type="InterPro" id="IPR014782">
    <property type="entry name" value="Peptidase_M1_dom"/>
</dbReference>
<dbReference type="SUPFAM" id="SSF48371">
    <property type="entry name" value="ARM repeat"/>
    <property type="match status" value="1"/>
</dbReference>
<evidence type="ECO:0000313" key="13">
    <source>
        <dbReference type="EMBL" id="QIX01232.1"/>
    </source>
</evidence>
<dbReference type="Pfam" id="PF01433">
    <property type="entry name" value="Peptidase_M1"/>
    <property type="match status" value="2"/>
</dbReference>
<keyword evidence="6" id="KW-0378">Hydrolase</keyword>
<dbReference type="InterPro" id="IPR001930">
    <property type="entry name" value="Peptidase_M1"/>
</dbReference>
<dbReference type="InterPro" id="IPR049980">
    <property type="entry name" value="LTA4H_cat"/>
</dbReference>
<dbReference type="AlphaFoldDB" id="A0A6H0Y2I5"/>